<name>A0ABR4ZC13_9NOCA</name>
<protein>
    <submittedName>
        <fullName evidence="1">Uncharacterized protein</fullName>
    </submittedName>
</protein>
<evidence type="ECO:0000313" key="1">
    <source>
        <dbReference type="EMBL" id="KIA62898.1"/>
    </source>
</evidence>
<organism evidence="1 2">
    <name type="scientific">Nocardia vulneris</name>
    <dbReference type="NCBI Taxonomy" id="1141657"/>
    <lineage>
        <taxon>Bacteria</taxon>
        <taxon>Bacillati</taxon>
        <taxon>Actinomycetota</taxon>
        <taxon>Actinomycetes</taxon>
        <taxon>Mycobacteriales</taxon>
        <taxon>Nocardiaceae</taxon>
        <taxon>Nocardia</taxon>
    </lineage>
</organism>
<accession>A0ABR4ZC13</accession>
<dbReference type="EMBL" id="JNFP01000027">
    <property type="protein sequence ID" value="KIA62898.1"/>
    <property type="molecule type" value="Genomic_DNA"/>
</dbReference>
<gene>
    <name evidence="1" type="ORF">FG87_22500</name>
</gene>
<comment type="caution">
    <text evidence="1">The sequence shown here is derived from an EMBL/GenBank/DDBJ whole genome shotgun (WGS) entry which is preliminary data.</text>
</comment>
<dbReference type="Proteomes" id="UP000031364">
    <property type="component" value="Unassembled WGS sequence"/>
</dbReference>
<keyword evidence="2" id="KW-1185">Reference proteome</keyword>
<sequence length="69" mass="7544">MKPAQIGGSPLPWQTSRDLARRASIDVVVRVPVAHNRGRTRWLPAVFVQVTHIAATQGVVLHGLVTPKE</sequence>
<proteinExistence type="predicted"/>
<reference evidence="1 2" key="1">
    <citation type="journal article" date="2014" name="Int. J. Syst. Evol. Microbiol.">
        <title>Nocardia vulneris sp. nov., isolated from wounds of human patients in North America.</title>
        <authorList>
            <person name="Lasker B.A."/>
            <person name="Bell M."/>
            <person name="Klenk H.P."/>
            <person name="Sproer C."/>
            <person name="Schumann C."/>
            <person name="Schumann P."/>
            <person name="Brown J.M."/>
        </authorList>
    </citation>
    <scope>NUCLEOTIDE SEQUENCE [LARGE SCALE GENOMIC DNA]</scope>
    <source>
        <strain evidence="1 2">W9851</strain>
    </source>
</reference>
<evidence type="ECO:0000313" key="2">
    <source>
        <dbReference type="Proteomes" id="UP000031364"/>
    </source>
</evidence>